<dbReference type="Proteomes" id="UP000029643">
    <property type="component" value="Unassembled WGS sequence"/>
</dbReference>
<evidence type="ECO:0000256" key="1">
    <source>
        <dbReference type="SAM" id="Phobius"/>
    </source>
</evidence>
<dbReference type="EMBL" id="BBNU01000001">
    <property type="protein sequence ID" value="GAL77831.1"/>
    <property type="molecule type" value="Genomic_DNA"/>
</dbReference>
<gene>
    <name evidence="2" type="ORF">JCM19274_5544</name>
</gene>
<comment type="caution">
    <text evidence="2">The sequence shown here is derived from an EMBL/GenBank/DDBJ whole genome shotgun (WGS) entry which is preliminary data.</text>
</comment>
<reference evidence="2" key="1">
    <citation type="journal article" date="2014" name="Genome Announc.">
        <title>Draft Genome Sequences of Marine Flavobacterium Algibacter lectus Strains SS8 and NR4.</title>
        <authorList>
            <person name="Takatani N."/>
            <person name="Nakanishi M."/>
            <person name="Meirelles P."/>
            <person name="Mino S."/>
            <person name="Suda W."/>
            <person name="Oshima K."/>
            <person name="Hattori M."/>
            <person name="Ohkuma M."/>
            <person name="Hosokawa M."/>
            <person name="Miyashita K."/>
            <person name="Thompson F.L."/>
            <person name="Niwa A."/>
            <person name="Sawabe T."/>
            <person name="Sawabe T."/>
        </authorList>
    </citation>
    <scope>NUCLEOTIDE SEQUENCE [LARGE SCALE GENOMIC DNA]</scope>
    <source>
        <strain evidence="2">JCM 19274</strain>
    </source>
</reference>
<organism evidence="2 3">
    <name type="scientific">Algibacter lectus</name>
    <dbReference type="NCBI Taxonomy" id="221126"/>
    <lineage>
        <taxon>Bacteria</taxon>
        <taxon>Pseudomonadati</taxon>
        <taxon>Bacteroidota</taxon>
        <taxon>Flavobacteriia</taxon>
        <taxon>Flavobacteriales</taxon>
        <taxon>Flavobacteriaceae</taxon>
        <taxon>Algibacter</taxon>
    </lineage>
</organism>
<evidence type="ECO:0000313" key="3">
    <source>
        <dbReference type="Proteomes" id="UP000029643"/>
    </source>
</evidence>
<proteinExistence type="predicted"/>
<keyword evidence="1" id="KW-0812">Transmembrane</keyword>
<protein>
    <submittedName>
        <fullName evidence="2">Uncharacterized protein</fullName>
    </submittedName>
</protein>
<name>A0A090WLE9_9FLAO</name>
<keyword evidence="1" id="KW-1133">Transmembrane helix</keyword>
<keyword evidence="1" id="KW-0472">Membrane</keyword>
<dbReference type="AlphaFoldDB" id="A0A090WLE9"/>
<dbReference type="STRING" id="221126.SAMN04489722_102133"/>
<evidence type="ECO:0000313" key="2">
    <source>
        <dbReference type="EMBL" id="GAL77831.1"/>
    </source>
</evidence>
<sequence length="248" mass="28678">MKLFRKLRRNLIAFGKFKSYLVYAIGEIILIVIGISIAWKINDLNDIRKNNIVEQKIYQNLNEELNTNLHLLKGLIDEYPKTILYLENTLKYVGKAPNEITQGAKDSIINIQHKDVSLLDNSVNSIVNTTKFEIIESDDLKDLIAVYPSKINGFKDQDDKIKAIISDRLKPVLEKHISLIDLLPKENANYRHIKEFGSKSDYITLLNNKEYQNSIIDRLLQTQIQLNNAKMLRGKTKILITKLKEELE</sequence>
<dbReference type="RefSeq" id="WP_042495173.1">
    <property type="nucleotide sequence ID" value="NZ_BBNU01000001.1"/>
</dbReference>
<feature type="transmembrane region" description="Helical" evidence="1">
    <location>
        <begin position="20"/>
        <end position="39"/>
    </location>
</feature>
<accession>A0A090WLE9</accession>